<evidence type="ECO:0000259" key="6">
    <source>
        <dbReference type="Pfam" id="PF03151"/>
    </source>
</evidence>
<feature type="domain" description="Sugar phosphate transporter" evidence="6">
    <location>
        <begin position="28"/>
        <end position="310"/>
    </location>
</feature>
<evidence type="ECO:0000256" key="5">
    <source>
        <dbReference type="SAM" id="Phobius"/>
    </source>
</evidence>
<dbReference type="InterPro" id="IPR050186">
    <property type="entry name" value="TPT_transporter"/>
</dbReference>
<dbReference type="Proteomes" id="UP000054560">
    <property type="component" value="Unassembled WGS sequence"/>
</dbReference>
<feature type="transmembrane region" description="Helical" evidence="5">
    <location>
        <begin position="263"/>
        <end position="283"/>
    </location>
</feature>
<reference evidence="7 8" key="1">
    <citation type="submission" date="2011-02" db="EMBL/GenBank/DDBJ databases">
        <title>The Genome Sequence of Sphaeroforma arctica JP610.</title>
        <authorList>
            <consortium name="The Broad Institute Genome Sequencing Platform"/>
            <person name="Russ C."/>
            <person name="Cuomo C."/>
            <person name="Young S.K."/>
            <person name="Zeng Q."/>
            <person name="Gargeya S."/>
            <person name="Alvarado L."/>
            <person name="Berlin A."/>
            <person name="Chapman S.B."/>
            <person name="Chen Z."/>
            <person name="Freedman E."/>
            <person name="Gellesch M."/>
            <person name="Goldberg J."/>
            <person name="Griggs A."/>
            <person name="Gujja S."/>
            <person name="Heilman E."/>
            <person name="Heiman D."/>
            <person name="Howarth C."/>
            <person name="Mehta T."/>
            <person name="Neiman D."/>
            <person name="Pearson M."/>
            <person name="Roberts A."/>
            <person name="Saif S."/>
            <person name="Shea T."/>
            <person name="Shenoy N."/>
            <person name="Sisk P."/>
            <person name="Stolte C."/>
            <person name="Sykes S."/>
            <person name="White J."/>
            <person name="Yandava C."/>
            <person name="Burger G."/>
            <person name="Gray M.W."/>
            <person name="Holland P.W.H."/>
            <person name="King N."/>
            <person name="Lang F.B.F."/>
            <person name="Roger A.J."/>
            <person name="Ruiz-Trillo I."/>
            <person name="Haas B."/>
            <person name="Nusbaum C."/>
            <person name="Birren B."/>
        </authorList>
    </citation>
    <scope>NUCLEOTIDE SEQUENCE [LARGE SCALE GENOMIC DNA]</scope>
    <source>
        <strain evidence="7 8">JP610</strain>
    </source>
</reference>
<accession>A0A0L0G3T3</accession>
<evidence type="ECO:0000256" key="2">
    <source>
        <dbReference type="ARBA" id="ARBA00022692"/>
    </source>
</evidence>
<feature type="transmembrane region" description="Helical" evidence="5">
    <location>
        <begin position="119"/>
        <end position="137"/>
    </location>
</feature>
<keyword evidence="4 5" id="KW-0472">Membrane</keyword>
<feature type="transmembrane region" description="Helical" evidence="5">
    <location>
        <begin position="167"/>
        <end position="187"/>
    </location>
</feature>
<sequence>MVAPNMSQTIHRKDSEVGPTMRQQGLAGMFYATTSFSIMFMNKIVLTSYHFPSFLFLALCQFVATIFCLEAGKTTNLITYPDFDMKHFWKVFPLPFIFMLNTLTGLGGTQKISIPMFTVLRRFSIVFTMILEGWLLGNVSSRNVKFCVFLMVFGALVAAVDDLSFDMAGYTFIMINNLATAANGVVIKKKLESKELGTFGLMYYNTLFSFPLLLFIFVYQGEWGSVVEFADWGNFYFLFYFVGASVMGFVLNFSIFHCTKVNSALTTTVIGCLKNVLSTYIGMVALPDYVFTIANFAGVNVSIFGSLLYSYVKFKEQQTAKAGPALLPMTRDNSRD</sequence>
<dbReference type="eggNOG" id="KOG1444">
    <property type="taxonomic scope" value="Eukaryota"/>
</dbReference>
<dbReference type="PANTHER" id="PTHR11132">
    <property type="entry name" value="SOLUTE CARRIER FAMILY 35"/>
    <property type="match status" value="1"/>
</dbReference>
<protein>
    <recommendedName>
        <fullName evidence="6">Sugar phosphate transporter domain-containing protein</fullName>
    </recommendedName>
</protein>
<dbReference type="Pfam" id="PF03151">
    <property type="entry name" value="TPT"/>
    <property type="match status" value="1"/>
</dbReference>
<feature type="transmembrane region" description="Helical" evidence="5">
    <location>
        <begin position="51"/>
        <end position="69"/>
    </location>
</feature>
<comment type="subcellular location">
    <subcellularLocation>
        <location evidence="1">Membrane</location>
        <topology evidence="1">Multi-pass membrane protein</topology>
    </subcellularLocation>
</comment>
<evidence type="ECO:0000256" key="3">
    <source>
        <dbReference type="ARBA" id="ARBA00022989"/>
    </source>
</evidence>
<name>A0A0L0G3T3_9EUKA</name>
<feature type="transmembrane region" description="Helical" evidence="5">
    <location>
        <begin position="144"/>
        <end position="161"/>
    </location>
</feature>
<evidence type="ECO:0000313" key="8">
    <source>
        <dbReference type="Proteomes" id="UP000054560"/>
    </source>
</evidence>
<feature type="transmembrane region" description="Helical" evidence="5">
    <location>
        <begin position="289"/>
        <end position="312"/>
    </location>
</feature>
<dbReference type="RefSeq" id="XP_014157607.1">
    <property type="nucleotide sequence ID" value="XM_014302132.1"/>
</dbReference>
<dbReference type="AlphaFoldDB" id="A0A0L0G3T3"/>
<gene>
    <name evidence="7" type="ORF">SARC_04064</name>
</gene>
<dbReference type="EMBL" id="KQ241815">
    <property type="protein sequence ID" value="KNC83705.1"/>
    <property type="molecule type" value="Genomic_DNA"/>
</dbReference>
<dbReference type="GO" id="GO:0016020">
    <property type="term" value="C:membrane"/>
    <property type="evidence" value="ECO:0007669"/>
    <property type="project" value="UniProtKB-SubCell"/>
</dbReference>
<feature type="transmembrane region" description="Helical" evidence="5">
    <location>
        <begin position="199"/>
        <end position="219"/>
    </location>
</feature>
<keyword evidence="3 5" id="KW-1133">Transmembrane helix</keyword>
<evidence type="ECO:0000256" key="1">
    <source>
        <dbReference type="ARBA" id="ARBA00004141"/>
    </source>
</evidence>
<dbReference type="InterPro" id="IPR004853">
    <property type="entry name" value="Sugar_P_trans_dom"/>
</dbReference>
<evidence type="ECO:0000313" key="7">
    <source>
        <dbReference type="EMBL" id="KNC83705.1"/>
    </source>
</evidence>
<keyword evidence="2 5" id="KW-0812">Transmembrane</keyword>
<organism evidence="7 8">
    <name type="scientific">Sphaeroforma arctica JP610</name>
    <dbReference type="NCBI Taxonomy" id="667725"/>
    <lineage>
        <taxon>Eukaryota</taxon>
        <taxon>Ichthyosporea</taxon>
        <taxon>Ichthyophonida</taxon>
        <taxon>Sphaeroforma</taxon>
    </lineage>
</organism>
<evidence type="ECO:0000256" key="4">
    <source>
        <dbReference type="ARBA" id="ARBA00023136"/>
    </source>
</evidence>
<dbReference type="OrthoDB" id="417037at2759"/>
<dbReference type="GeneID" id="25904568"/>
<feature type="transmembrane region" description="Helical" evidence="5">
    <location>
        <begin position="89"/>
        <end position="107"/>
    </location>
</feature>
<feature type="transmembrane region" description="Helical" evidence="5">
    <location>
        <begin position="235"/>
        <end position="256"/>
    </location>
</feature>
<keyword evidence="8" id="KW-1185">Reference proteome</keyword>
<proteinExistence type="predicted"/>